<dbReference type="AlphaFoldDB" id="G9ETS3"/>
<evidence type="ECO:0000313" key="2">
    <source>
        <dbReference type="Proteomes" id="UP000002770"/>
    </source>
</evidence>
<dbReference type="Proteomes" id="UP000002770">
    <property type="component" value="Unassembled WGS sequence"/>
</dbReference>
<accession>G9ETS3</accession>
<protein>
    <submittedName>
        <fullName evidence="1">Uncharacterized protein</fullName>
    </submittedName>
</protein>
<dbReference type="EMBL" id="JH413848">
    <property type="protein sequence ID" value="EHL29274.1"/>
    <property type="molecule type" value="Genomic_DNA"/>
</dbReference>
<name>G9ETS3_9GAMM</name>
<gene>
    <name evidence="1" type="ORF">LDG_8709</name>
</gene>
<keyword evidence="2" id="KW-1185">Reference proteome</keyword>
<organism evidence="1 2">
    <name type="scientific">Legionella drancourtii LLAP12</name>
    <dbReference type="NCBI Taxonomy" id="658187"/>
    <lineage>
        <taxon>Bacteria</taxon>
        <taxon>Pseudomonadati</taxon>
        <taxon>Pseudomonadota</taxon>
        <taxon>Gammaproteobacteria</taxon>
        <taxon>Legionellales</taxon>
        <taxon>Legionellaceae</taxon>
        <taxon>Legionella</taxon>
    </lineage>
</organism>
<dbReference type="InParanoid" id="G9ETS3"/>
<evidence type="ECO:0000313" key="1">
    <source>
        <dbReference type="EMBL" id="EHL29274.1"/>
    </source>
</evidence>
<proteinExistence type="predicted"/>
<reference evidence="1 2" key="1">
    <citation type="journal article" date="2011" name="BMC Genomics">
        <title>Insight into cross-talk between intra-amoebal pathogens.</title>
        <authorList>
            <person name="Gimenez G."/>
            <person name="Bertelli C."/>
            <person name="Moliner C."/>
            <person name="Robert C."/>
            <person name="Raoult D."/>
            <person name="Fournier P.E."/>
            <person name="Greub G."/>
        </authorList>
    </citation>
    <scope>NUCLEOTIDE SEQUENCE [LARGE SCALE GENOMIC DNA]</scope>
    <source>
        <strain evidence="1 2">LLAP12</strain>
    </source>
</reference>
<sequence>MLLYERSVPQIRLSEMIKKSYKKQIIIPFSGRGVWSKGIAKELICIFSR</sequence>
<dbReference type="STRING" id="658187.LDG_8709"/>
<dbReference type="HOGENOM" id="CLU_3137180_0_0_6"/>